<dbReference type="Proteomes" id="UP001222027">
    <property type="component" value="Unassembled WGS sequence"/>
</dbReference>
<keyword evidence="2" id="KW-1185">Reference proteome</keyword>
<dbReference type="EMBL" id="JAQQAF010000006">
    <property type="protein sequence ID" value="KAJ8476991.1"/>
    <property type="molecule type" value="Genomic_DNA"/>
</dbReference>
<evidence type="ECO:0008006" key="3">
    <source>
        <dbReference type="Google" id="ProtNLM"/>
    </source>
</evidence>
<evidence type="ECO:0000313" key="1">
    <source>
        <dbReference type="EMBL" id="KAJ8476991.1"/>
    </source>
</evidence>
<gene>
    <name evidence="1" type="ORF">OPV22_020718</name>
</gene>
<accession>A0AAV8PA62</accession>
<evidence type="ECO:0000313" key="2">
    <source>
        <dbReference type="Proteomes" id="UP001222027"/>
    </source>
</evidence>
<comment type="caution">
    <text evidence="1">The sequence shown here is derived from an EMBL/GenBank/DDBJ whole genome shotgun (WGS) entry which is preliminary data.</text>
</comment>
<dbReference type="SUPFAM" id="SSF48403">
    <property type="entry name" value="Ankyrin repeat"/>
    <property type="match status" value="1"/>
</dbReference>
<protein>
    <recommendedName>
        <fullName evidence="3">Ankyrin repeat protein SKIP35</fullName>
    </recommendedName>
</protein>
<dbReference type="InterPro" id="IPR036770">
    <property type="entry name" value="Ankyrin_rpt-contain_sf"/>
</dbReference>
<organism evidence="1 2">
    <name type="scientific">Ensete ventricosum</name>
    <name type="common">Abyssinian banana</name>
    <name type="synonym">Musa ensete</name>
    <dbReference type="NCBI Taxonomy" id="4639"/>
    <lineage>
        <taxon>Eukaryota</taxon>
        <taxon>Viridiplantae</taxon>
        <taxon>Streptophyta</taxon>
        <taxon>Embryophyta</taxon>
        <taxon>Tracheophyta</taxon>
        <taxon>Spermatophyta</taxon>
        <taxon>Magnoliopsida</taxon>
        <taxon>Liliopsida</taxon>
        <taxon>Zingiberales</taxon>
        <taxon>Musaceae</taxon>
        <taxon>Ensete</taxon>
    </lineage>
</organism>
<reference evidence="1 2" key="1">
    <citation type="submission" date="2022-12" db="EMBL/GenBank/DDBJ databases">
        <title>Chromosome-scale assembly of the Ensete ventricosum genome.</title>
        <authorList>
            <person name="Dussert Y."/>
            <person name="Stocks J."/>
            <person name="Wendawek A."/>
            <person name="Woldeyes F."/>
            <person name="Nichols R.A."/>
            <person name="Borrell J.S."/>
        </authorList>
    </citation>
    <scope>NUCLEOTIDE SEQUENCE [LARGE SCALE GENOMIC DNA]</scope>
    <source>
        <strain evidence="2">cv. Maze</strain>
        <tissue evidence="1">Seeds</tissue>
    </source>
</reference>
<dbReference type="PANTHER" id="PTHR36024:SF1">
    <property type="entry name" value="OS11G0246900 PROTEIN"/>
    <property type="match status" value="1"/>
</dbReference>
<dbReference type="AlphaFoldDB" id="A0AAV8PA62"/>
<sequence length="668" mass="74227">MEVESKTVMSREDCTDLVQERQLDKDIDEIGGLRAVHDGDDGEKVAGSNVVLVPLPAEDHRIPKDYSCDDMKAGSRASNPLEELVVQTKEQGKNKQEKKHSRRDRMELGRLFQEAVSSHDWELAENLVLLADPQTLNDVLCIALDTIWFLTTWGELNGITGLIKKIVSNGGSDFTRAILRTSFLASCVYACHCRIMNLTDTVGVMAQRLHERLQECHGDEVLKAEAGVKVQKFTDWALKCIGFHFRYQENQGGRKNNIVEVQLQLSAFKTFLELAGDRLTGKDFTEAFDAACFPLTLFSSSFDYGWALGISAIAVQGLLGMLVEGGADNVNQCFLEASRFGSTELVRILLQIAERNSLDIDVDLALVFASHYCKIGTMECLVDEGHAVDFLGPLVRASERGCMQVVQWFVNRGCGDMELCLALTAATSSSQAAGERSRGSLDGVAFLLRSDFLGDPAATYAVADSIARSNDETVAPELRAFLLEQWSEAAFAEGLNSGQDHFVNFMRILRRGCSPICLMDLPPPLAAAIAYMPLYRECMEAGGQLLSQKLRGQLVEAARRIGGRWVDDDSHAYELLEFLERNLPRFILLLTLLSGCHMPVSDIHDFASWFIVVSIVAVISLHGQQCCPILYTNMNRGGYWHETYIAKWIMKPRNECICNSQELIIEPN</sequence>
<dbReference type="PANTHER" id="PTHR36024">
    <property type="entry name" value="ANKYRIN REPEAT PROTEIN SKIP35"/>
    <property type="match status" value="1"/>
</dbReference>
<dbReference type="Gene3D" id="1.25.40.20">
    <property type="entry name" value="Ankyrin repeat-containing domain"/>
    <property type="match status" value="1"/>
</dbReference>
<proteinExistence type="predicted"/>
<dbReference type="InterPro" id="IPR044956">
    <property type="entry name" value="SKIP35"/>
</dbReference>
<name>A0AAV8PA62_ENSVE</name>